<sequence>MSQALKPTTDLANRIALVYPSLSGAHRRAADFVLQNPLDTATMTIEGLADRSRTSTATVTRFVRALGYSGYGEFRGALSAALKVAMAPVDSLADARATESTAVSTLITALKDQAANLQETITAIDENVCTRAIEALLKAHRIFIVGSGASHHVAGYLEEGLALYLDANVIFASSGGGPEHALRHIMSVGPDDLVLAISVPRYSRGTVDLANLAKKRNAMVLALTDSPSSPLVPIADMTLFAPARNRLLPNSPLRDLRPCRRHHHGRRARKTRCGRGPEGAQRKSPLDVLSVMTKTGSAFPHDALGDERTHRMSGMQS</sequence>
<gene>
    <name evidence="7" type="ORF">GGR34_001089</name>
</gene>
<dbReference type="EMBL" id="JACIDC010000003">
    <property type="protein sequence ID" value="MBB4039447.1"/>
    <property type="molecule type" value="Genomic_DNA"/>
</dbReference>
<dbReference type="InterPro" id="IPR046348">
    <property type="entry name" value="SIS_dom_sf"/>
</dbReference>
<name>A0A7W6IDF3_9HYPH</name>
<evidence type="ECO:0000259" key="6">
    <source>
        <dbReference type="PROSITE" id="PS51464"/>
    </source>
</evidence>
<organism evidence="7 8">
    <name type="scientific">Microvirga flocculans</name>
    <dbReference type="NCBI Taxonomy" id="217168"/>
    <lineage>
        <taxon>Bacteria</taxon>
        <taxon>Pseudomonadati</taxon>
        <taxon>Pseudomonadota</taxon>
        <taxon>Alphaproteobacteria</taxon>
        <taxon>Hyphomicrobiales</taxon>
        <taxon>Methylobacteriaceae</taxon>
        <taxon>Microvirga</taxon>
    </lineage>
</organism>
<dbReference type="GO" id="GO:0003700">
    <property type="term" value="F:DNA-binding transcription factor activity"/>
    <property type="evidence" value="ECO:0007669"/>
    <property type="project" value="InterPro"/>
</dbReference>
<evidence type="ECO:0000256" key="3">
    <source>
        <dbReference type="ARBA" id="ARBA00023163"/>
    </source>
</evidence>
<dbReference type="Pfam" id="PF01380">
    <property type="entry name" value="SIS"/>
    <property type="match status" value="1"/>
</dbReference>
<dbReference type="Gene3D" id="1.10.10.10">
    <property type="entry name" value="Winged helix-like DNA-binding domain superfamily/Winged helix DNA-binding domain"/>
    <property type="match status" value="1"/>
</dbReference>
<evidence type="ECO:0000256" key="1">
    <source>
        <dbReference type="ARBA" id="ARBA00023015"/>
    </source>
</evidence>
<dbReference type="CDD" id="cd05013">
    <property type="entry name" value="SIS_RpiR"/>
    <property type="match status" value="1"/>
</dbReference>
<feature type="domain" description="HTH rpiR-type" evidence="5">
    <location>
        <begin position="9"/>
        <end position="85"/>
    </location>
</feature>
<dbReference type="InterPro" id="IPR001347">
    <property type="entry name" value="SIS_dom"/>
</dbReference>
<dbReference type="AlphaFoldDB" id="A0A7W6IDF3"/>
<dbReference type="PANTHER" id="PTHR30514:SF18">
    <property type="entry name" value="RPIR-FAMILY TRANSCRIPTIONAL REGULATOR"/>
    <property type="match status" value="1"/>
</dbReference>
<dbReference type="InterPro" id="IPR035472">
    <property type="entry name" value="RpiR-like_SIS"/>
</dbReference>
<evidence type="ECO:0000256" key="4">
    <source>
        <dbReference type="SAM" id="MobiDB-lite"/>
    </source>
</evidence>
<dbReference type="PROSITE" id="PS51071">
    <property type="entry name" value="HTH_RPIR"/>
    <property type="match status" value="1"/>
</dbReference>
<dbReference type="InterPro" id="IPR000281">
    <property type="entry name" value="HTH_RpiR"/>
</dbReference>
<comment type="caution">
    <text evidence="7">The sequence shown here is derived from an EMBL/GenBank/DDBJ whole genome shotgun (WGS) entry which is preliminary data.</text>
</comment>
<dbReference type="RefSeq" id="WP_051435441.1">
    <property type="nucleotide sequence ID" value="NZ_JACIDC010000003.1"/>
</dbReference>
<dbReference type="GO" id="GO:0097367">
    <property type="term" value="F:carbohydrate derivative binding"/>
    <property type="evidence" value="ECO:0007669"/>
    <property type="project" value="InterPro"/>
</dbReference>
<evidence type="ECO:0000256" key="2">
    <source>
        <dbReference type="ARBA" id="ARBA00023125"/>
    </source>
</evidence>
<feature type="region of interest" description="Disordered" evidence="4">
    <location>
        <begin position="252"/>
        <end position="317"/>
    </location>
</feature>
<feature type="domain" description="SIS" evidence="6">
    <location>
        <begin position="132"/>
        <end position="280"/>
    </location>
</feature>
<dbReference type="SUPFAM" id="SSF53697">
    <property type="entry name" value="SIS domain"/>
    <property type="match status" value="1"/>
</dbReference>
<dbReference type="GO" id="GO:1901135">
    <property type="term" value="P:carbohydrate derivative metabolic process"/>
    <property type="evidence" value="ECO:0007669"/>
    <property type="project" value="InterPro"/>
</dbReference>
<dbReference type="InterPro" id="IPR047640">
    <property type="entry name" value="RpiR-like"/>
</dbReference>
<evidence type="ECO:0000259" key="5">
    <source>
        <dbReference type="PROSITE" id="PS51071"/>
    </source>
</evidence>
<dbReference type="GO" id="GO:0003677">
    <property type="term" value="F:DNA binding"/>
    <property type="evidence" value="ECO:0007669"/>
    <property type="project" value="UniProtKB-KW"/>
</dbReference>
<dbReference type="PANTHER" id="PTHR30514">
    <property type="entry name" value="GLUCOKINASE"/>
    <property type="match status" value="1"/>
</dbReference>
<reference evidence="7 8" key="1">
    <citation type="submission" date="2020-08" db="EMBL/GenBank/DDBJ databases">
        <title>Genomic Encyclopedia of Type Strains, Phase IV (KMG-IV): sequencing the most valuable type-strain genomes for metagenomic binning, comparative biology and taxonomic classification.</title>
        <authorList>
            <person name="Goeker M."/>
        </authorList>
    </citation>
    <scope>NUCLEOTIDE SEQUENCE [LARGE SCALE GENOMIC DNA]</scope>
    <source>
        <strain evidence="7 8">DSM 15743</strain>
    </source>
</reference>
<feature type="compositionally biased region" description="Basic residues" evidence="4">
    <location>
        <begin position="259"/>
        <end position="273"/>
    </location>
</feature>
<accession>A0A7W6IDF3</accession>
<dbReference type="PROSITE" id="PS51464">
    <property type="entry name" value="SIS"/>
    <property type="match status" value="1"/>
</dbReference>
<evidence type="ECO:0000313" key="7">
    <source>
        <dbReference type="EMBL" id="MBB4039447.1"/>
    </source>
</evidence>
<dbReference type="InterPro" id="IPR009057">
    <property type="entry name" value="Homeodomain-like_sf"/>
</dbReference>
<keyword evidence="2 7" id="KW-0238">DNA-binding</keyword>
<evidence type="ECO:0000313" key="8">
    <source>
        <dbReference type="Proteomes" id="UP000519439"/>
    </source>
</evidence>
<dbReference type="InterPro" id="IPR036388">
    <property type="entry name" value="WH-like_DNA-bd_sf"/>
</dbReference>
<dbReference type="Pfam" id="PF01418">
    <property type="entry name" value="HTH_6"/>
    <property type="match status" value="1"/>
</dbReference>
<dbReference type="Proteomes" id="UP000519439">
    <property type="component" value="Unassembled WGS sequence"/>
</dbReference>
<dbReference type="Gene3D" id="3.40.50.10490">
    <property type="entry name" value="Glucose-6-phosphate isomerase like protein, domain 1"/>
    <property type="match status" value="1"/>
</dbReference>
<proteinExistence type="predicted"/>
<dbReference type="SUPFAM" id="SSF46689">
    <property type="entry name" value="Homeodomain-like"/>
    <property type="match status" value="1"/>
</dbReference>
<keyword evidence="1" id="KW-0805">Transcription regulation</keyword>
<keyword evidence="8" id="KW-1185">Reference proteome</keyword>
<keyword evidence="3" id="KW-0804">Transcription</keyword>
<protein>
    <submittedName>
        <fullName evidence="7">DNA-binding MurR/RpiR family transcriptional regulator</fullName>
    </submittedName>
</protein>